<keyword evidence="3 5" id="KW-0238">DNA-binding</keyword>
<dbReference type="InterPro" id="IPR001867">
    <property type="entry name" value="OmpR/PhoB-type_DNA-bd"/>
</dbReference>
<keyword evidence="9" id="KW-1185">Reference proteome</keyword>
<dbReference type="SMART" id="SM00448">
    <property type="entry name" value="REC"/>
    <property type="match status" value="1"/>
</dbReference>
<dbReference type="InterPro" id="IPR036388">
    <property type="entry name" value="WH-like_DNA-bd_sf"/>
</dbReference>
<keyword evidence="2" id="KW-0902">Two-component regulatory system</keyword>
<proteinExistence type="predicted"/>
<dbReference type="GO" id="GO:0000156">
    <property type="term" value="F:phosphorelay response regulator activity"/>
    <property type="evidence" value="ECO:0007669"/>
    <property type="project" value="TreeGrafter"/>
</dbReference>
<dbReference type="GO" id="GO:0005829">
    <property type="term" value="C:cytosol"/>
    <property type="evidence" value="ECO:0007669"/>
    <property type="project" value="TreeGrafter"/>
</dbReference>
<dbReference type="STRING" id="1184267.A11Q_1673"/>
<dbReference type="SMART" id="SM00862">
    <property type="entry name" value="Trans_reg_C"/>
    <property type="match status" value="1"/>
</dbReference>
<dbReference type="PANTHER" id="PTHR48111">
    <property type="entry name" value="REGULATOR OF RPOS"/>
    <property type="match status" value="1"/>
</dbReference>
<gene>
    <name evidence="8" type="ORF">A11Q_1673</name>
</gene>
<protein>
    <submittedName>
        <fullName evidence="8">Two-component response regulator</fullName>
    </submittedName>
</protein>
<evidence type="ECO:0000256" key="4">
    <source>
        <dbReference type="PROSITE-ProRule" id="PRU00169"/>
    </source>
</evidence>
<dbReference type="AlphaFoldDB" id="M4VRS4"/>
<dbReference type="PROSITE" id="PS50110">
    <property type="entry name" value="RESPONSE_REGULATORY"/>
    <property type="match status" value="1"/>
</dbReference>
<evidence type="ECO:0000256" key="2">
    <source>
        <dbReference type="ARBA" id="ARBA00023012"/>
    </source>
</evidence>
<dbReference type="GO" id="GO:0006355">
    <property type="term" value="P:regulation of DNA-templated transcription"/>
    <property type="evidence" value="ECO:0007669"/>
    <property type="project" value="InterPro"/>
</dbReference>
<evidence type="ECO:0000313" key="8">
    <source>
        <dbReference type="EMBL" id="AGH95889.1"/>
    </source>
</evidence>
<dbReference type="Proteomes" id="UP000012040">
    <property type="component" value="Chromosome"/>
</dbReference>
<feature type="DNA-binding region" description="OmpR/PhoB-type" evidence="5">
    <location>
        <begin position="125"/>
        <end position="223"/>
    </location>
</feature>
<dbReference type="InterPro" id="IPR011006">
    <property type="entry name" value="CheY-like_superfamily"/>
</dbReference>
<accession>M4VRS4</accession>
<dbReference type="InterPro" id="IPR016032">
    <property type="entry name" value="Sig_transdc_resp-reg_C-effctor"/>
</dbReference>
<dbReference type="Gene3D" id="1.10.10.10">
    <property type="entry name" value="Winged helix-like DNA-binding domain superfamily/Winged helix DNA-binding domain"/>
    <property type="match status" value="1"/>
</dbReference>
<dbReference type="GO" id="GO:0032993">
    <property type="term" value="C:protein-DNA complex"/>
    <property type="evidence" value="ECO:0007669"/>
    <property type="project" value="TreeGrafter"/>
</dbReference>
<dbReference type="SUPFAM" id="SSF46894">
    <property type="entry name" value="C-terminal effector domain of the bipartite response regulators"/>
    <property type="match status" value="1"/>
</dbReference>
<evidence type="ECO:0000256" key="3">
    <source>
        <dbReference type="ARBA" id="ARBA00023125"/>
    </source>
</evidence>
<feature type="modified residue" description="4-aspartylphosphate" evidence="4">
    <location>
        <position position="52"/>
    </location>
</feature>
<dbReference type="HOGENOM" id="CLU_000445_30_1_7"/>
<evidence type="ECO:0000256" key="1">
    <source>
        <dbReference type="ARBA" id="ARBA00022553"/>
    </source>
</evidence>
<dbReference type="PATRIC" id="fig|1184267.3.peg.1694"/>
<evidence type="ECO:0000259" key="7">
    <source>
        <dbReference type="PROSITE" id="PS51755"/>
    </source>
</evidence>
<dbReference type="OrthoDB" id="5291095at2"/>
<dbReference type="PROSITE" id="PS51755">
    <property type="entry name" value="OMPR_PHOB"/>
    <property type="match status" value="1"/>
</dbReference>
<keyword evidence="1 4" id="KW-0597">Phosphoprotein</keyword>
<dbReference type="InterPro" id="IPR001789">
    <property type="entry name" value="Sig_transdc_resp-reg_receiver"/>
</dbReference>
<dbReference type="RefSeq" id="WP_015470379.1">
    <property type="nucleotide sequence ID" value="NC_020813.1"/>
</dbReference>
<feature type="domain" description="Response regulatory" evidence="6">
    <location>
        <begin position="4"/>
        <end position="118"/>
    </location>
</feature>
<dbReference type="CDD" id="cd00383">
    <property type="entry name" value="trans_reg_C"/>
    <property type="match status" value="1"/>
</dbReference>
<sequence>MRKKILLVEDELTLGDILKERLQIEYDVDWVKTQSSAFEALKKNTYDLLILDVGLPDGNGFNIAENLKNISSGNPHFIFLTAQGDPETRLRGYEAGAEEFIPKPFHLKEVMIRVKHVLDAHVSTAQKIDLEHCSIDLQGYSVHLKNGHIEYPPVKDMMILKLLVEQAPRVVSRDEIINKVWGQDKDLSPRTIDNAIARLRNTISDADEKLIRSVRGVGYQWVIAGT</sequence>
<name>M4VRS4_9BACT</name>
<evidence type="ECO:0000259" key="6">
    <source>
        <dbReference type="PROSITE" id="PS50110"/>
    </source>
</evidence>
<evidence type="ECO:0000256" key="5">
    <source>
        <dbReference type="PROSITE-ProRule" id="PRU01091"/>
    </source>
</evidence>
<dbReference type="Gene3D" id="3.40.50.2300">
    <property type="match status" value="1"/>
</dbReference>
<organism evidence="8 9">
    <name type="scientific">Pseudobdellovibrio exovorus JSS</name>
    <dbReference type="NCBI Taxonomy" id="1184267"/>
    <lineage>
        <taxon>Bacteria</taxon>
        <taxon>Pseudomonadati</taxon>
        <taxon>Bdellovibrionota</taxon>
        <taxon>Bdellovibrionia</taxon>
        <taxon>Bdellovibrionales</taxon>
        <taxon>Pseudobdellovibrionaceae</taxon>
        <taxon>Pseudobdellovibrio</taxon>
    </lineage>
</organism>
<dbReference type="GO" id="GO:0000976">
    <property type="term" value="F:transcription cis-regulatory region binding"/>
    <property type="evidence" value="ECO:0007669"/>
    <property type="project" value="TreeGrafter"/>
</dbReference>
<dbReference type="Pfam" id="PF00486">
    <property type="entry name" value="Trans_reg_C"/>
    <property type="match status" value="1"/>
</dbReference>
<feature type="domain" description="OmpR/PhoB-type" evidence="7">
    <location>
        <begin position="125"/>
        <end position="223"/>
    </location>
</feature>
<reference evidence="8 9" key="1">
    <citation type="journal article" date="2013" name="ISME J.">
        <title>By their genes ye shall know them: genomic signatures of predatory bacteria.</title>
        <authorList>
            <person name="Pasternak Z."/>
            <person name="Pietrokovski S."/>
            <person name="Rotem O."/>
            <person name="Gophna U."/>
            <person name="Lurie-Weinberger M.N."/>
            <person name="Jurkevitch E."/>
        </authorList>
    </citation>
    <scope>NUCLEOTIDE SEQUENCE [LARGE SCALE GENOMIC DNA]</scope>
    <source>
        <strain evidence="8 9">JSS</strain>
    </source>
</reference>
<dbReference type="SUPFAM" id="SSF52172">
    <property type="entry name" value="CheY-like"/>
    <property type="match status" value="1"/>
</dbReference>
<dbReference type="PANTHER" id="PTHR48111:SF40">
    <property type="entry name" value="PHOSPHATE REGULON TRANSCRIPTIONAL REGULATORY PROTEIN PHOB"/>
    <property type="match status" value="1"/>
</dbReference>
<dbReference type="EMBL" id="CP003537">
    <property type="protein sequence ID" value="AGH95889.1"/>
    <property type="molecule type" value="Genomic_DNA"/>
</dbReference>
<dbReference type="KEGG" id="bex:A11Q_1673"/>
<dbReference type="Pfam" id="PF00072">
    <property type="entry name" value="Response_reg"/>
    <property type="match status" value="1"/>
</dbReference>
<evidence type="ECO:0000313" key="9">
    <source>
        <dbReference type="Proteomes" id="UP000012040"/>
    </source>
</evidence>
<dbReference type="InterPro" id="IPR039420">
    <property type="entry name" value="WalR-like"/>
</dbReference>
<dbReference type="eggNOG" id="COG0745">
    <property type="taxonomic scope" value="Bacteria"/>
</dbReference>